<evidence type="ECO:0000313" key="2">
    <source>
        <dbReference type="EMBL" id="PNH09906.1"/>
    </source>
</evidence>
<organism evidence="2 3">
    <name type="scientific">Tetrabaena socialis</name>
    <dbReference type="NCBI Taxonomy" id="47790"/>
    <lineage>
        <taxon>Eukaryota</taxon>
        <taxon>Viridiplantae</taxon>
        <taxon>Chlorophyta</taxon>
        <taxon>core chlorophytes</taxon>
        <taxon>Chlorophyceae</taxon>
        <taxon>CS clade</taxon>
        <taxon>Chlamydomonadales</taxon>
        <taxon>Tetrabaenaceae</taxon>
        <taxon>Tetrabaena</taxon>
    </lineage>
</organism>
<dbReference type="InterPro" id="IPR032675">
    <property type="entry name" value="LRR_dom_sf"/>
</dbReference>
<evidence type="ECO:0000256" key="1">
    <source>
        <dbReference type="ARBA" id="ARBA00004430"/>
    </source>
</evidence>
<proteinExistence type="predicted"/>
<dbReference type="AlphaFoldDB" id="A0A2J8ABM3"/>
<keyword evidence="3" id="KW-1185">Reference proteome</keyword>
<comment type="subcellular location">
    <subcellularLocation>
        <location evidence="1">Cytoplasm</location>
        <location evidence="1">Cytoskeleton</location>
        <location evidence="1">Cilium axoneme</location>
    </subcellularLocation>
</comment>
<sequence>PSRPRRTASMSNAKGLQFHGRRDKAQLDVGLLSVIPVLWPLLGVEDRRSLRACCCATRQRADWLLDALRFVIAVPANICSPPAALLAALRLLAAFGAAVPPLVLTDVKLLGVPLTAAVVRTITAAAPQLSVLTLSGYDLSLCTGLRGSLPFGNGLRGAQILLRHAAPHLTELSLEDLGTSAGASWLPLMLQQCSRLASLSIGVSAPSEALVEALPRLLQLTELSLDTKSDAVLPAIAQLRGLVKLILPDCTLQPEGLQLLASLTALELLHVERVELPRSLDPAELPQPNTLPLPPLLESLALSGDIHPAALVALRLPESLTELWMWNAIAIDRDDDLDSDDCLRPAAAAALVMACGQLHGSWPNRYGTLYDAVRQAAIERLDLRYVELEAVDVAALARHLPALEVLFLRCHAPPYTWPLLCRLERLRVLRLHPGMGKSVAYWEEFCDEQALRAALLALCMEAPELECLELALVSQDDDDEDTGAFAVRGRAQCKAAVTWLAEALPRLRASPPIIVCDEDGDESVTWDSIEDC</sequence>
<evidence type="ECO:0000313" key="3">
    <source>
        <dbReference type="Proteomes" id="UP000236333"/>
    </source>
</evidence>
<protein>
    <recommendedName>
        <fullName evidence="4">F-box domain-containing protein</fullName>
    </recommendedName>
</protein>
<name>A0A2J8ABM3_9CHLO</name>
<dbReference type="EMBL" id="PGGS01000074">
    <property type="protein sequence ID" value="PNH09906.1"/>
    <property type="molecule type" value="Genomic_DNA"/>
</dbReference>
<dbReference type="SUPFAM" id="SSF52047">
    <property type="entry name" value="RNI-like"/>
    <property type="match status" value="1"/>
</dbReference>
<accession>A0A2J8ABM3</accession>
<evidence type="ECO:0008006" key="4">
    <source>
        <dbReference type="Google" id="ProtNLM"/>
    </source>
</evidence>
<comment type="caution">
    <text evidence="2">The sequence shown here is derived from an EMBL/GenBank/DDBJ whole genome shotgun (WGS) entry which is preliminary data.</text>
</comment>
<dbReference type="GO" id="GO:0005930">
    <property type="term" value="C:axoneme"/>
    <property type="evidence" value="ECO:0007669"/>
    <property type="project" value="UniProtKB-SubCell"/>
</dbReference>
<feature type="non-terminal residue" evidence="2">
    <location>
        <position position="1"/>
    </location>
</feature>
<dbReference type="Proteomes" id="UP000236333">
    <property type="component" value="Unassembled WGS sequence"/>
</dbReference>
<gene>
    <name evidence="2" type="ORF">TSOC_003436</name>
</gene>
<dbReference type="Gene3D" id="3.80.10.10">
    <property type="entry name" value="Ribonuclease Inhibitor"/>
    <property type="match status" value="1"/>
</dbReference>
<reference evidence="2 3" key="1">
    <citation type="journal article" date="2017" name="Mol. Biol. Evol.">
        <title>The 4-celled Tetrabaena socialis nuclear genome reveals the essential components for genetic control of cell number at the origin of multicellularity in the volvocine lineage.</title>
        <authorList>
            <person name="Featherston J."/>
            <person name="Arakaki Y."/>
            <person name="Hanschen E.R."/>
            <person name="Ferris P.J."/>
            <person name="Michod R.E."/>
            <person name="Olson B.J.S.C."/>
            <person name="Nozaki H."/>
            <person name="Durand P.M."/>
        </authorList>
    </citation>
    <scope>NUCLEOTIDE SEQUENCE [LARGE SCALE GENOMIC DNA]</scope>
    <source>
        <strain evidence="2 3">NIES-571</strain>
    </source>
</reference>